<dbReference type="CDD" id="cd00093">
    <property type="entry name" value="HTH_XRE"/>
    <property type="match status" value="1"/>
</dbReference>
<name>A0ABR7GK08_9FIRM</name>
<dbReference type="SMART" id="SM00530">
    <property type="entry name" value="HTH_XRE"/>
    <property type="match status" value="1"/>
</dbReference>
<dbReference type="PROSITE" id="PS50943">
    <property type="entry name" value="HTH_CROC1"/>
    <property type="match status" value="1"/>
</dbReference>
<evidence type="ECO:0000313" key="3">
    <source>
        <dbReference type="EMBL" id="MBC5694658.1"/>
    </source>
</evidence>
<dbReference type="Pfam" id="PF01381">
    <property type="entry name" value="HTH_3"/>
    <property type="match status" value="1"/>
</dbReference>
<dbReference type="InterPro" id="IPR010982">
    <property type="entry name" value="Lambda_DNA-bd_dom_sf"/>
</dbReference>
<evidence type="ECO:0000256" key="1">
    <source>
        <dbReference type="ARBA" id="ARBA00023125"/>
    </source>
</evidence>
<feature type="domain" description="HTH cro/C1-type" evidence="2">
    <location>
        <begin position="6"/>
        <end position="60"/>
    </location>
</feature>
<dbReference type="Gene3D" id="1.10.260.40">
    <property type="entry name" value="lambda repressor-like DNA-binding domains"/>
    <property type="match status" value="1"/>
</dbReference>
<accession>A0ABR7GK08</accession>
<evidence type="ECO:0000259" key="2">
    <source>
        <dbReference type="PROSITE" id="PS50943"/>
    </source>
</evidence>
<organism evidence="3 4">
    <name type="scientific">Agathobaculum hominis</name>
    <dbReference type="NCBI Taxonomy" id="2763014"/>
    <lineage>
        <taxon>Bacteria</taxon>
        <taxon>Bacillati</taxon>
        <taxon>Bacillota</taxon>
        <taxon>Clostridia</taxon>
        <taxon>Eubacteriales</taxon>
        <taxon>Butyricicoccaceae</taxon>
        <taxon>Agathobaculum</taxon>
    </lineage>
</organism>
<dbReference type="PANTHER" id="PTHR46558">
    <property type="entry name" value="TRACRIPTIONAL REGULATORY PROTEIN-RELATED-RELATED"/>
    <property type="match status" value="1"/>
</dbReference>
<dbReference type="PANTHER" id="PTHR46558:SF11">
    <property type="entry name" value="HTH-TYPE TRANSCRIPTIONAL REGULATOR XRE"/>
    <property type="match status" value="1"/>
</dbReference>
<keyword evidence="4" id="KW-1185">Reference proteome</keyword>
<protein>
    <submittedName>
        <fullName evidence="3">Helix-turn-helix transcriptional regulator</fullName>
    </submittedName>
</protein>
<evidence type="ECO:0000313" key="4">
    <source>
        <dbReference type="Proteomes" id="UP000641741"/>
    </source>
</evidence>
<reference evidence="3 4" key="1">
    <citation type="submission" date="2020-08" db="EMBL/GenBank/DDBJ databases">
        <title>Genome public.</title>
        <authorList>
            <person name="Liu C."/>
            <person name="Sun Q."/>
        </authorList>
    </citation>
    <scope>NUCLEOTIDE SEQUENCE [LARGE SCALE GENOMIC DNA]</scope>
    <source>
        <strain evidence="3 4">M2</strain>
    </source>
</reference>
<dbReference type="SUPFAM" id="SSF47413">
    <property type="entry name" value="lambda repressor-like DNA-binding domains"/>
    <property type="match status" value="1"/>
</dbReference>
<dbReference type="Proteomes" id="UP000641741">
    <property type="component" value="Unassembled WGS sequence"/>
</dbReference>
<gene>
    <name evidence="3" type="ORF">H8S02_01655</name>
</gene>
<dbReference type="EMBL" id="JACOPK010000001">
    <property type="protein sequence ID" value="MBC5694658.1"/>
    <property type="molecule type" value="Genomic_DNA"/>
</dbReference>
<keyword evidence="1" id="KW-0238">DNA-binding</keyword>
<dbReference type="InterPro" id="IPR001387">
    <property type="entry name" value="Cro/C1-type_HTH"/>
</dbReference>
<sequence length="96" mass="10996">MFPERIKYLRQTQGINQVQLAEKLGTTKQSISNWENDNIVPSVDMLERIADFFKVSTDYLLGREEKPMTGIRLLDVTGLTATQISHIMALIDDLRN</sequence>
<proteinExistence type="predicted"/>
<comment type="caution">
    <text evidence="3">The sequence shown here is derived from an EMBL/GenBank/DDBJ whole genome shotgun (WGS) entry which is preliminary data.</text>
</comment>